<dbReference type="EMBL" id="LAZR01004186">
    <property type="protein sequence ID" value="KKN10980.1"/>
    <property type="molecule type" value="Genomic_DNA"/>
</dbReference>
<dbReference type="SUPFAM" id="SSF53335">
    <property type="entry name" value="S-adenosyl-L-methionine-dependent methyltransferases"/>
    <property type="match status" value="1"/>
</dbReference>
<protein>
    <recommendedName>
        <fullName evidence="3">DNA methylase N-4/N-6 domain-containing protein</fullName>
    </recommendedName>
</protein>
<dbReference type="AlphaFoldDB" id="A0A0F9MUJ1"/>
<dbReference type="Gene3D" id="3.40.50.150">
    <property type="entry name" value="Vaccinia Virus protein VP39"/>
    <property type="match status" value="1"/>
</dbReference>
<dbReference type="EMBL" id="LAZR01003550">
    <property type="protein sequence ID" value="KKN17147.1"/>
    <property type="molecule type" value="Genomic_DNA"/>
</dbReference>
<evidence type="ECO:0000313" key="2">
    <source>
        <dbReference type="EMBL" id="KKN17147.1"/>
    </source>
</evidence>
<reference evidence="1" key="1">
    <citation type="journal article" date="2015" name="Nature">
        <title>Complex archaea that bridge the gap between prokaryotes and eukaryotes.</title>
        <authorList>
            <person name="Spang A."/>
            <person name="Saw J.H."/>
            <person name="Jorgensen S.L."/>
            <person name="Zaremba-Niedzwiedzka K."/>
            <person name="Martijn J."/>
            <person name="Lind A.E."/>
            <person name="van Eijk R."/>
            <person name="Schleper C."/>
            <person name="Guy L."/>
            <person name="Ettema T.J."/>
        </authorList>
    </citation>
    <scope>NUCLEOTIDE SEQUENCE</scope>
</reference>
<dbReference type="InterPro" id="IPR029063">
    <property type="entry name" value="SAM-dependent_MTases_sf"/>
</dbReference>
<name>A0A0F9MUJ1_9ZZZZ</name>
<evidence type="ECO:0000313" key="1">
    <source>
        <dbReference type="EMBL" id="KKN10980.1"/>
    </source>
</evidence>
<feature type="non-terminal residue" evidence="1">
    <location>
        <position position="62"/>
    </location>
</feature>
<evidence type="ECO:0008006" key="3">
    <source>
        <dbReference type="Google" id="ProtNLM"/>
    </source>
</evidence>
<accession>A0A0F9MUJ1</accession>
<sequence>MMRKVPENAVICGDSIEEMKKIPDNSVHLLLSDIPYGIGLEDWDVLHANTNSAYGGSSPAQG</sequence>
<gene>
    <name evidence="2" type="ORF">LCGC14_0968700</name>
    <name evidence="1" type="ORF">LCGC14_1031050</name>
</gene>
<comment type="caution">
    <text evidence="1">The sequence shown here is derived from an EMBL/GenBank/DDBJ whole genome shotgun (WGS) entry which is preliminary data.</text>
</comment>
<proteinExistence type="predicted"/>
<organism evidence="1">
    <name type="scientific">marine sediment metagenome</name>
    <dbReference type="NCBI Taxonomy" id="412755"/>
    <lineage>
        <taxon>unclassified sequences</taxon>
        <taxon>metagenomes</taxon>
        <taxon>ecological metagenomes</taxon>
    </lineage>
</organism>